<name>A0A0A8YGG2_ARUDO</name>
<evidence type="ECO:0000313" key="1">
    <source>
        <dbReference type="EMBL" id="JAD25394.1"/>
    </source>
</evidence>
<organism evidence="1">
    <name type="scientific">Arundo donax</name>
    <name type="common">Giant reed</name>
    <name type="synonym">Donax arundinaceus</name>
    <dbReference type="NCBI Taxonomy" id="35708"/>
    <lineage>
        <taxon>Eukaryota</taxon>
        <taxon>Viridiplantae</taxon>
        <taxon>Streptophyta</taxon>
        <taxon>Embryophyta</taxon>
        <taxon>Tracheophyta</taxon>
        <taxon>Spermatophyta</taxon>
        <taxon>Magnoliopsida</taxon>
        <taxon>Liliopsida</taxon>
        <taxon>Poales</taxon>
        <taxon>Poaceae</taxon>
        <taxon>PACMAD clade</taxon>
        <taxon>Arundinoideae</taxon>
        <taxon>Arundineae</taxon>
        <taxon>Arundo</taxon>
    </lineage>
</organism>
<proteinExistence type="predicted"/>
<dbReference type="EMBL" id="GBRH01272501">
    <property type="protein sequence ID" value="JAD25394.1"/>
    <property type="molecule type" value="Transcribed_RNA"/>
</dbReference>
<reference evidence="1" key="1">
    <citation type="submission" date="2014-09" db="EMBL/GenBank/DDBJ databases">
        <authorList>
            <person name="Magalhaes I.L.F."/>
            <person name="Oliveira U."/>
            <person name="Santos F.R."/>
            <person name="Vidigal T.H.D.A."/>
            <person name="Brescovit A.D."/>
            <person name="Santos A.J."/>
        </authorList>
    </citation>
    <scope>NUCLEOTIDE SEQUENCE</scope>
    <source>
        <tissue evidence="1">Shoot tissue taken approximately 20 cm above the soil surface</tissue>
    </source>
</reference>
<protein>
    <submittedName>
        <fullName evidence="1">Uncharacterized protein</fullName>
    </submittedName>
</protein>
<dbReference type="AlphaFoldDB" id="A0A0A8YGG2"/>
<accession>A0A0A8YGG2</accession>
<sequence>MTCNAMKQTNMRWKKSTALHFCNEAQAGNTRKRGLTRRCGGM</sequence>
<reference evidence="1" key="2">
    <citation type="journal article" date="2015" name="Data Brief">
        <title>Shoot transcriptome of the giant reed, Arundo donax.</title>
        <authorList>
            <person name="Barrero R.A."/>
            <person name="Guerrero F.D."/>
            <person name="Moolhuijzen P."/>
            <person name="Goolsby J.A."/>
            <person name="Tidwell J."/>
            <person name="Bellgard S.E."/>
            <person name="Bellgard M.I."/>
        </authorList>
    </citation>
    <scope>NUCLEOTIDE SEQUENCE</scope>
    <source>
        <tissue evidence="1">Shoot tissue taken approximately 20 cm above the soil surface</tissue>
    </source>
</reference>